<dbReference type="Proteomes" id="UP000315783">
    <property type="component" value="Unassembled WGS sequence"/>
</dbReference>
<evidence type="ECO:0000259" key="3">
    <source>
        <dbReference type="Pfam" id="PF16035"/>
    </source>
</evidence>
<keyword evidence="4" id="KW-0413">Isomerase</keyword>
<feature type="compositionally biased region" description="Low complexity" evidence="1">
    <location>
        <begin position="98"/>
        <end position="107"/>
    </location>
</feature>
<dbReference type="InterPro" id="IPR016087">
    <property type="entry name" value="Chalcone_isomerase"/>
</dbReference>
<keyword evidence="2" id="KW-0812">Transmembrane</keyword>
<evidence type="ECO:0000313" key="5">
    <source>
        <dbReference type="Proteomes" id="UP000315783"/>
    </source>
</evidence>
<evidence type="ECO:0000313" key="4">
    <source>
        <dbReference type="EMBL" id="TQV91547.1"/>
    </source>
</evidence>
<dbReference type="Pfam" id="PF16035">
    <property type="entry name" value="Chalcone_2"/>
    <property type="match status" value="1"/>
</dbReference>
<feature type="transmembrane region" description="Helical" evidence="2">
    <location>
        <begin position="62"/>
        <end position="81"/>
    </location>
</feature>
<reference evidence="4 5" key="1">
    <citation type="journal article" date="2019" name="Appl. Microbiol. Biotechnol.">
        <title>Genome sequence of Isaria javanica and comparative genome analysis insights into family S53 peptidase evolution in fungal entomopathogens.</title>
        <authorList>
            <person name="Lin R."/>
            <person name="Zhang X."/>
            <person name="Xin B."/>
            <person name="Zou M."/>
            <person name="Gao Y."/>
            <person name="Qin F."/>
            <person name="Hu Q."/>
            <person name="Xie B."/>
            <person name="Cheng X."/>
        </authorList>
    </citation>
    <scope>NUCLEOTIDE SEQUENCE [LARGE SCALE GENOMIC DNA]</scope>
    <source>
        <strain evidence="4 5">IJ1G</strain>
    </source>
</reference>
<proteinExistence type="predicted"/>
<comment type="caution">
    <text evidence="4">The sequence shown here is derived from an EMBL/GenBank/DDBJ whole genome shotgun (WGS) entry which is preliminary data.</text>
</comment>
<keyword evidence="2" id="KW-1133">Transmembrane helix</keyword>
<feature type="region of interest" description="Disordered" evidence="1">
    <location>
        <begin position="162"/>
        <end position="182"/>
    </location>
</feature>
<dbReference type="PANTHER" id="PTHR47284">
    <property type="entry name" value="FATTY-ACID-BINDING PROTEIN 2"/>
    <property type="match status" value="1"/>
</dbReference>
<dbReference type="GO" id="GO:0016872">
    <property type="term" value="F:intramolecular lyase activity"/>
    <property type="evidence" value="ECO:0007669"/>
    <property type="project" value="InterPro"/>
</dbReference>
<keyword evidence="5" id="KW-1185">Reference proteome</keyword>
<dbReference type="InterPro" id="IPR016088">
    <property type="entry name" value="Chalcone_isomerase_3-sand"/>
</dbReference>
<gene>
    <name evidence="4" type="ORF">IF1G_09613</name>
</gene>
<dbReference type="OrthoDB" id="18193at2759"/>
<dbReference type="InterPro" id="IPR036298">
    <property type="entry name" value="Chalcone_isomerase_sf"/>
</dbReference>
<sequence>MLRRATLRSLRRATQQPALGAAAAAGRRTISSSRASSSSKLTHELDLNRLNAQRRDYERNRMAFLTAGAVAGVISFIYTAWKLKKAIDEKNAKEGKKSSSSSSSSSSGAVKFDAPPNIPTEQFKTEAGELRKIVIHDEDGNEVVPTGNSTVPLFPRTLDVSLPLDDGHGNKEQQQQQQSPLAASVITDPTTGTQYTLVGLGMRSVTFIGINVYLVGLYVATQDIARLQDRLVKSVNPAATTLIPSEKDALRRRLLDPVEGEALWDALLRDEGGSGGGGGVGGGGGLRSVLRIAPVRDTDFHHLRDGFVRAVQARSSLDKAAYGDEAFGAAMRSFKALFNRGQVPKKREMLLCRDAGGALAVTYDARGGGPGGPGGAAAPPERELLGTIDDPRLSRLLWLNYLAGSKVASEPARRNIVEGVMEFVERPVGTVATQVV</sequence>
<dbReference type="SUPFAM" id="SSF54626">
    <property type="entry name" value="Chalcone isomerase"/>
    <property type="match status" value="2"/>
</dbReference>
<dbReference type="STRING" id="43265.A0A545VPK7"/>
<name>A0A545VPK7_9HYPO</name>
<dbReference type="EMBL" id="SPUK01000018">
    <property type="protein sequence ID" value="TQV91547.1"/>
    <property type="molecule type" value="Genomic_DNA"/>
</dbReference>
<accession>A0A545VPK7</accession>
<keyword evidence="2" id="KW-0472">Membrane</keyword>
<dbReference type="AlphaFoldDB" id="A0A545VPK7"/>
<feature type="region of interest" description="Disordered" evidence="1">
    <location>
        <begin position="90"/>
        <end position="123"/>
    </location>
</feature>
<feature type="domain" description="Chalcone isomerase" evidence="3">
    <location>
        <begin position="193"/>
        <end position="417"/>
    </location>
</feature>
<evidence type="ECO:0000256" key="1">
    <source>
        <dbReference type="SAM" id="MobiDB-lite"/>
    </source>
</evidence>
<organism evidence="4 5">
    <name type="scientific">Cordyceps javanica</name>
    <dbReference type="NCBI Taxonomy" id="43265"/>
    <lineage>
        <taxon>Eukaryota</taxon>
        <taxon>Fungi</taxon>
        <taxon>Dikarya</taxon>
        <taxon>Ascomycota</taxon>
        <taxon>Pezizomycotina</taxon>
        <taxon>Sordariomycetes</taxon>
        <taxon>Hypocreomycetidae</taxon>
        <taxon>Hypocreales</taxon>
        <taxon>Cordycipitaceae</taxon>
        <taxon>Cordyceps</taxon>
    </lineage>
</organism>
<dbReference type="Gene3D" id="3.50.70.10">
    <property type="match status" value="1"/>
</dbReference>
<dbReference type="PANTHER" id="PTHR47284:SF3">
    <property type="entry name" value="FATTY-ACID-BINDING PROTEIN 2"/>
    <property type="match status" value="1"/>
</dbReference>
<protein>
    <submittedName>
        <fullName evidence="4">Chalcone isomerase, subgroup</fullName>
    </submittedName>
</protein>
<feature type="region of interest" description="Disordered" evidence="1">
    <location>
        <begin position="18"/>
        <end position="38"/>
    </location>
</feature>
<evidence type="ECO:0000256" key="2">
    <source>
        <dbReference type="SAM" id="Phobius"/>
    </source>
</evidence>